<keyword evidence="5" id="KW-1185">Reference proteome</keyword>
<dbReference type="Gene3D" id="2.40.50.1020">
    <property type="entry name" value="LytTr DNA-binding domain"/>
    <property type="match status" value="1"/>
</dbReference>
<dbReference type="RefSeq" id="WP_234868009.1">
    <property type="nucleotide sequence ID" value="NZ_JAKEVY010000005.1"/>
</dbReference>
<dbReference type="Proteomes" id="UP001200145">
    <property type="component" value="Unassembled WGS sequence"/>
</dbReference>
<feature type="domain" description="HTH LytTR-type" evidence="3">
    <location>
        <begin position="139"/>
        <end position="243"/>
    </location>
</feature>
<dbReference type="GO" id="GO:0003677">
    <property type="term" value="F:DNA binding"/>
    <property type="evidence" value="ECO:0007669"/>
    <property type="project" value="UniProtKB-KW"/>
</dbReference>
<dbReference type="Gene3D" id="3.40.50.2300">
    <property type="match status" value="1"/>
</dbReference>
<reference evidence="4 5" key="1">
    <citation type="submission" date="2022-01" db="EMBL/GenBank/DDBJ databases">
        <title>Flavihumibacter sp. nov., isolated from sediment of a river.</title>
        <authorList>
            <person name="Liu H."/>
        </authorList>
    </citation>
    <scope>NUCLEOTIDE SEQUENCE [LARGE SCALE GENOMIC DNA]</scope>
    <source>
        <strain evidence="4 5">RY-1</strain>
    </source>
</reference>
<feature type="modified residue" description="4-aspartylphosphate" evidence="1">
    <location>
        <position position="54"/>
    </location>
</feature>
<keyword evidence="4" id="KW-0238">DNA-binding</keyword>
<proteinExistence type="predicted"/>
<dbReference type="PANTHER" id="PTHR37299:SF1">
    <property type="entry name" value="STAGE 0 SPORULATION PROTEIN A HOMOLOG"/>
    <property type="match status" value="1"/>
</dbReference>
<dbReference type="SUPFAM" id="SSF52172">
    <property type="entry name" value="CheY-like"/>
    <property type="match status" value="1"/>
</dbReference>
<evidence type="ECO:0000313" key="4">
    <source>
        <dbReference type="EMBL" id="MCF1716658.1"/>
    </source>
</evidence>
<sequence>MLKVLIIDDEPLACSLVQEYLAEFPQFKVTGVCHDGFSGLKAIQQVQPDLIFLDVQMPKINGFEMLELLDSHPAVIFTTAFDEYAMKAFDQHAVDYLLKPYSKERFQKAVQKFLQQQPGAATSELLNTASQSPQQQDRIVIKDQSTIRIIPVAQVHYIEAADDYIRIVTAEGHWLKNKTMAAMEQQLPAIQFVRIHRSYLANVQEISKLFPMEKDSYTAILKSGKQLPVSKTGYQKLKEKLGI</sequence>
<evidence type="ECO:0000259" key="2">
    <source>
        <dbReference type="PROSITE" id="PS50110"/>
    </source>
</evidence>
<evidence type="ECO:0000259" key="3">
    <source>
        <dbReference type="PROSITE" id="PS50930"/>
    </source>
</evidence>
<gene>
    <name evidence="4" type="ORF">L0U88_18600</name>
</gene>
<name>A0ABS9BNH6_9BACT</name>
<evidence type="ECO:0000313" key="5">
    <source>
        <dbReference type="Proteomes" id="UP001200145"/>
    </source>
</evidence>
<protein>
    <submittedName>
        <fullName evidence="4">LytTR family DNA-binding domain-containing protein</fullName>
    </submittedName>
</protein>
<dbReference type="SMART" id="SM00850">
    <property type="entry name" value="LytTR"/>
    <property type="match status" value="1"/>
</dbReference>
<dbReference type="Pfam" id="PF00072">
    <property type="entry name" value="Response_reg"/>
    <property type="match status" value="1"/>
</dbReference>
<feature type="domain" description="Response regulatory" evidence="2">
    <location>
        <begin position="3"/>
        <end position="114"/>
    </location>
</feature>
<dbReference type="SMART" id="SM00448">
    <property type="entry name" value="REC"/>
    <property type="match status" value="1"/>
</dbReference>
<dbReference type="InterPro" id="IPR007492">
    <property type="entry name" value="LytTR_DNA-bd_dom"/>
</dbReference>
<organism evidence="4 5">
    <name type="scientific">Flavihumibacter fluminis</name>
    <dbReference type="NCBI Taxonomy" id="2909236"/>
    <lineage>
        <taxon>Bacteria</taxon>
        <taxon>Pseudomonadati</taxon>
        <taxon>Bacteroidota</taxon>
        <taxon>Chitinophagia</taxon>
        <taxon>Chitinophagales</taxon>
        <taxon>Chitinophagaceae</taxon>
        <taxon>Flavihumibacter</taxon>
    </lineage>
</organism>
<dbReference type="EMBL" id="JAKEVY010000005">
    <property type="protein sequence ID" value="MCF1716658.1"/>
    <property type="molecule type" value="Genomic_DNA"/>
</dbReference>
<dbReference type="InterPro" id="IPR046947">
    <property type="entry name" value="LytR-like"/>
</dbReference>
<comment type="caution">
    <text evidence="4">The sequence shown here is derived from an EMBL/GenBank/DDBJ whole genome shotgun (WGS) entry which is preliminary data.</text>
</comment>
<keyword evidence="1" id="KW-0597">Phosphoprotein</keyword>
<dbReference type="InterPro" id="IPR001789">
    <property type="entry name" value="Sig_transdc_resp-reg_receiver"/>
</dbReference>
<dbReference type="InterPro" id="IPR011006">
    <property type="entry name" value="CheY-like_superfamily"/>
</dbReference>
<dbReference type="PROSITE" id="PS50930">
    <property type="entry name" value="HTH_LYTTR"/>
    <property type="match status" value="1"/>
</dbReference>
<dbReference type="PROSITE" id="PS50110">
    <property type="entry name" value="RESPONSE_REGULATORY"/>
    <property type="match status" value="1"/>
</dbReference>
<evidence type="ECO:0000256" key="1">
    <source>
        <dbReference type="PROSITE-ProRule" id="PRU00169"/>
    </source>
</evidence>
<dbReference type="PANTHER" id="PTHR37299">
    <property type="entry name" value="TRANSCRIPTIONAL REGULATOR-RELATED"/>
    <property type="match status" value="1"/>
</dbReference>
<dbReference type="Pfam" id="PF04397">
    <property type="entry name" value="LytTR"/>
    <property type="match status" value="1"/>
</dbReference>
<accession>A0ABS9BNH6</accession>